<accession>A0A4R5KZA8</accession>
<evidence type="ECO:0000313" key="3">
    <source>
        <dbReference type="Proteomes" id="UP000295636"/>
    </source>
</evidence>
<evidence type="ECO:0000313" key="2">
    <source>
        <dbReference type="EMBL" id="TDG00983.1"/>
    </source>
</evidence>
<keyword evidence="2" id="KW-0378">Hydrolase</keyword>
<feature type="domain" description="Serine aminopeptidase S33" evidence="1">
    <location>
        <begin position="30"/>
        <end position="294"/>
    </location>
</feature>
<gene>
    <name evidence="2" type="ORF">E1757_03450</name>
</gene>
<dbReference type="PANTHER" id="PTHR11614">
    <property type="entry name" value="PHOSPHOLIPASE-RELATED"/>
    <property type="match status" value="1"/>
</dbReference>
<comment type="caution">
    <text evidence="2">The sequence shown here is derived from an EMBL/GenBank/DDBJ whole genome shotgun (WGS) entry which is preliminary data.</text>
</comment>
<dbReference type="SUPFAM" id="SSF53474">
    <property type="entry name" value="alpha/beta-Hydrolases"/>
    <property type="match status" value="1"/>
</dbReference>
<dbReference type="Gene3D" id="3.40.50.1820">
    <property type="entry name" value="alpha/beta hydrolase"/>
    <property type="match status" value="1"/>
</dbReference>
<evidence type="ECO:0000259" key="1">
    <source>
        <dbReference type="Pfam" id="PF12146"/>
    </source>
</evidence>
<sequence>MLRETFTFPDEDRNPIFVYHWSRDGAGKMPPKAVVQISHGMAETAYRYERFAQALTDAGYEVFANDHRGHGRTAGKLEQVGLTGADSFSKMTNTMARLTDLVADLYPGVPVYIFGHSMGSFLSQQYMYRFSAKASGVVLSGSNGKQSLAIHAGIALAGLLAAFKGDDHRSPLLTNLTFGSYNQEFRPNRTGFDWLSRDEAEVDRYVEDPYCGGLFSAGFYRDFFRGLVDIHRLSNLERIPRQLPVLLISGDCDPVGEMGRGVARLVAMYRELGMEDVVCKLYAGGRHELLNETNREEVMRDVIAWLDEKSGEEA</sequence>
<dbReference type="OrthoDB" id="9806902at2"/>
<name>A0A4R5KZA8_9BACL</name>
<dbReference type="Pfam" id="PF12146">
    <property type="entry name" value="Hydrolase_4"/>
    <property type="match status" value="1"/>
</dbReference>
<reference evidence="2 3" key="1">
    <citation type="submission" date="2019-03" db="EMBL/GenBank/DDBJ databases">
        <title>This is whole genome sequence of Paenibacillus sp MS74 strain.</title>
        <authorList>
            <person name="Trinh H.N."/>
        </authorList>
    </citation>
    <scope>NUCLEOTIDE SEQUENCE [LARGE SCALE GENOMIC DNA]</scope>
    <source>
        <strain evidence="2 3">MS74</strain>
    </source>
</reference>
<protein>
    <submittedName>
        <fullName evidence="2">Alpha/beta hydrolase</fullName>
    </submittedName>
</protein>
<dbReference type="EMBL" id="SMRT01000001">
    <property type="protein sequence ID" value="TDG00983.1"/>
    <property type="molecule type" value="Genomic_DNA"/>
</dbReference>
<organism evidence="2 3">
    <name type="scientific">Paenibacillus piri</name>
    <dbReference type="NCBI Taxonomy" id="2547395"/>
    <lineage>
        <taxon>Bacteria</taxon>
        <taxon>Bacillati</taxon>
        <taxon>Bacillota</taxon>
        <taxon>Bacilli</taxon>
        <taxon>Bacillales</taxon>
        <taxon>Paenibacillaceae</taxon>
        <taxon>Paenibacillus</taxon>
    </lineage>
</organism>
<dbReference type="InterPro" id="IPR051044">
    <property type="entry name" value="MAG_DAG_Lipase"/>
</dbReference>
<dbReference type="GO" id="GO:0016787">
    <property type="term" value="F:hydrolase activity"/>
    <property type="evidence" value="ECO:0007669"/>
    <property type="project" value="UniProtKB-KW"/>
</dbReference>
<proteinExistence type="predicted"/>
<dbReference type="RefSeq" id="WP_133225690.1">
    <property type="nucleotide sequence ID" value="NZ_SMRT01000001.1"/>
</dbReference>
<dbReference type="InterPro" id="IPR029058">
    <property type="entry name" value="AB_hydrolase_fold"/>
</dbReference>
<dbReference type="InterPro" id="IPR022742">
    <property type="entry name" value="Hydrolase_4"/>
</dbReference>
<dbReference type="AlphaFoldDB" id="A0A4R5KZA8"/>
<keyword evidence="3" id="KW-1185">Reference proteome</keyword>
<dbReference type="Proteomes" id="UP000295636">
    <property type="component" value="Unassembled WGS sequence"/>
</dbReference>